<accession>A0A2T0RSF7</accession>
<proteinExistence type="predicted"/>
<gene>
    <name evidence="1" type="ORF">CLV70_114156</name>
</gene>
<reference evidence="1 2" key="1">
    <citation type="submission" date="2018-03" db="EMBL/GenBank/DDBJ databases">
        <title>Genomic Encyclopedia of Archaeal and Bacterial Type Strains, Phase II (KMG-II): from individual species to whole genera.</title>
        <authorList>
            <person name="Goeker M."/>
        </authorList>
    </citation>
    <scope>NUCLEOTIDE SEQUENCE [LARGE SCALE GENOMIC DNA]</scope>
    <source>
        <strain evidence="1 2">DSM 45348</strain>
    </source>
</reference>
<dbReference type="RefSeq" id="WP_106129414.1">
    <property type="nucleotide sequence ID" value="NZ_PVZG01000014.1"/>
</dbReference>
<dbReference type="OrthoDB" id="2912053at2"/>
<protein>
    <submittedName>
        <fullName evidence="1">Uncharacterized protein</fullName>
    </submittedName>
</protein>
<dbReference type="AlphaFoldDB" id="A0A2T0RSF7"/>
<keyword evidence="2" id="KW-1185">Reference proteome</keyword>
<dbReference type="EMBL" id="PVZG01000014">
    <property type="protein sequence ID" value="PRY24023.1"/>
    <property type="molecule type" value="Genomic_DNA"/>
</dbReference>
<organism evidence="1 2">
    <name type="scientific">Pseudosporangium ferrugineum</name>
    <dbReference type="NCBI Taxonomy" id="439699"/>
    <lineage>
        <taxon>Bacteria</taxon>
        <taxon>Bacillati</taxon>
        <taxon>Actinomycetota</taxon>
        <taxon>Actinomycetes</taxon>
        <taxon>Micromonosporales</taxon>
        <taxon>Micromonosporaceae</taxon>
        <taxon>Pseudosporangium</taxon>
    </lineage>
</organism>
<comment type="caution">
    <text evidence="1">The sequence shown here is derived from an EMBL/GenBank/DDBJ whole genome shotgun (WGS) entry which is preliminary data.</text>
</comment>
<name>A0A2T0RSF7_9ACTN</name>
<sequence>MHGQKLIEHSDITRVSLRTWKLTRSMFGEFVEAHCSRSGGFRNYQLDAWLNDANDYVPLTRHGGDSPTLVLIDDSGSELWLGGCASGYSGEGVSGAGYILRSEGFSSAHIDLLPHAKLLHLRKDQAEPLAHREADERPQVREPWSQHIERLIATGYFRDVEAA</sequence>
<dbReference type="Proteomes" id="UP000239209">
    <property type="component" value="Unassembled WGS sequence"/>
</dbReference>
<evidence type="ECO:0000313" key="1">
    <source>
        <dbReference type="EMBL" id="PRY24023.1"/>
    </source>
</evidence>
<evidence type="ECO:0000313" key="2">
    <source>
        <dbReference type="Proteomes" id="UP000239209"/>
    </source>
</evidence>